<dbReference type="EMBL" id="MH651187">
    <property type="protein sequence ID" value="AXQ64980.1"/>
    <property type="molecule type" value="Genomic_DNA"/>
</dbReference>
<keyword evidence="2" id="KW-1185">Reference proteome</keyword>
<name>A0A385DZP7_9CAUD</name>
<sequence length="119" mass="13458">MSDQTRIEATLGQMFRDHFFDSPHEDTRCCVEEFLEALKANRIALVELPEPIFDEEWGDKYWPVPQADERLGVDHGLIRIEEWPSGPRIGSVSVHTPIRPCNVLPYVAALLAAAAEVTE</sequence>
<reference evidence="2" key="1">
    <citation type="submission" date="2018-07" db="EMBL/GenBank/DDBJ databases">
        <authorList>
            <person name="Blumer L.S."/>
            <person name="Peister A."/>
            <person name="Ashby L.E."/>
            <person name="Bailey J.T."/>
            <person name="Douglas N.T.IV."/>
            <person name="Edwards J.M."/>
            <person name="Farrar A.M."/>
            <person name="Ford C."/>
            <person name="Frazier A.Jr."/>
            <person name="Freeman K.M."/>
            <person name="Hawkins D.A."/>
            <person name="Hoover D."/>
            <person name="Jones M.S."/>
            <person name="Magruder T.J."/>
            <person name="Phipps S.A."/>
            <person name="Ridley T.A."/>
            <person name="Scott S.M."/>
            <person name="Singleton G.II."/>
            <person name="Smith C.P."/>
            <person name="White Q.C."/>
            <person name="Wright J.K."/>
            <person name="Garlena R.A."/>
            <person name="Russell D.A."/>
            <person name="Pope W.H."/>
            <person name="Jacobs-Sera D."/>
            <person name="Hatfull G.F."/>
        </authorList>
    </citation>
    <scope>NUCLEOTIDE SEQUENCE [LARGE SCALE GENOMIC DNA]</scope>
</reference>
<gene>
    <name evidence="1" type="primary">73</name>
    <name evidence="1" type="ORF">SEA_RENAUD18_73</name>
</gene>
<dbReference type="RefSeq" id="YP_009841098.1">
    <property type="nucleotide sequence ID" value="NC_048729.1"/>
</dbReference>
<dbReference type="GeneID" id="55611318"/>
<accession>A0A385DZP7</accession>
<organism evidence="1 2">
    <name type="scientific">Mycobacterium phage Renaud18</name>
    <dbReference type="NCBI Taxonomy" id="2301701"/>
    <lineage>
        <taxon>Viruses</taxon>
        <taxon>Duplodnaviria</taxon>
        <taxon>Heunggongvirae</taxon>
        <taxon>Uroviricota</taxon>
        <taxon>Caudoviricetes</taxon>
        <taxon>Gracegardnervirinae</taxon>
        <taxon>Thetabobvirus</taxon>
        <taxon>Thetabobvirus renaud18</taxon>
        <taxon>Mycobacterium virus Renaud18</taxon>
    </lineage>
</organism>
<dbReference type="Proteomes" id="UP000262077">
    <property type="component" value="Segment"/>
</dbReference>
<evidence type="ECO:0000313" key="1">
    <source>
        <dbReference type="EMBL" id="AXQ64980.1"/>
    </source>
</evidence>
<dbReference type="KEGG" id="vg:55611318"/>
<evidence type="ECO:0000313" key="2">
    <source>
        <dbReference type="Proteomes" id="UP000262077"/>
    </source>
</evidence>
<proteinExistence type="predicted"/>
<protein>
    <submittedName>
        <fullName evidence="1">Uncharacterized protein</fullName>
    </submittedName>
</protein>